<dbReference type="PANTHER" id="PTHR33529:SF7">
    <property type="entry name" value="LIPOPOLYSACCHARIDE EXPORT SYSTEM PERMEASE PROTEIN LPTF"/>
    <property type="match status" value="1"/>
</dbReference>
<feature type="transmembrane region" description="Helical" evidence="6">
    <location>
        <begin position="53"/>
        <end position="78"/>
    </location>
</feature>
<dbReference type="GO" id="GO:0043190">
    <property type="term" value="C:ATP-binding cassette (ABC) transporter complex"/>
    <property type="evidence" value="ECO:0007669"/>
    <property type="project" value="TreeGrafter"/>
</dbReference>
<protein>
    <submittedName>
        <fullName evidence="7">Predicted permease YjgP/YjgQ family</fullName>
    </submittedName>
</protein>
<proteinExistence type="predicted"/>
<evidence type="ECO:0000313" key="7">
    <source>
        <dbReference type="EMBL" id="VAY86395.1"/>
    </source>
</evidence>
<evidence type="ECO:0000256" key="6">
    <source>
        <dbReference type="SAM" id="Phobius"/>
    </source>
</evidence>
<feature type="transmembrane region" description="Helical" evidence="6">
    <location>
        <begin position="254"/>
        <end position="277"/>
    </location>
</feature>
<feature type="transmembrane region" description="Helical" evidence="6">
    <location>
        <begin position="12"/>
        <end position="33"/>
    </location>
</feature>
<reference evidence="7" key="1">
    <citation type="submission" date="2018-10" db="EMBL/GenBank/DDBJ databases">
        <authorList>
            <person name="Aoki K."/>
        </authorList>
    </citation>
    <scope>NUCLEOTIDE SEQUENCE</scope>
</reference>
<gene>
    <name evidence="7" type="ORF">MNB_ARC-1_313</name>
</gene>
<sequence>MLLAKKYILKKFNHTFFTMFFVLFTISSIIILIKTANISASIGLGFIDFFKIYSYSIPATLFYILPVIFFISACISLSQMSLDSEILVMFSFGLKMRSLYFIYFTYAFLFSTMLLIISMGLIPVSKHLKNTFIQYKTLVKGINFSNSSEFGQKFGDWFIFINKDKNDNLSNIVLFKNSQTKENIVIAKKASLQNAFSLELTDGKVFDISRKNISEISYSKMLISNPLNNSKQFYQNLKEYWSNVFISNKLRGAFIINILLSLFPILSIHAIIGLGLLKPRISKNSVILHAFLFTLSYVVLAKILSSLGWIILFIFPAIWILLSYALYYFRSNNKIL</sequence>
<dbReference type="InterPro" id="IPR005495">
    <property type="entry name" value="LptG/LptF_permease"/>
</dbReference>
<keyword evidence="5 6" id="KW-0472">Membrane</keyword>
<feature type="transmembrane region" description="Helical" evidence="6">
    <location>
        <begin position="99"/>
        <end position="122"/>
    </location>
</feature>
<organism evidence="7">
    <name type="scientific">hydrothermal vent metagenome</name>
    <dbReference type="NCBI Taxonomy" id="652676"/>
    <lineage>
        <taxon>unclassified sequences</taxon>
        <taxon>metagenomes</taxon>
        <taxon>ecological metagenomes</taxon>
    </lineage>
</organism>
<dbReference type="AlphaFoldDB" id="A0A3B1DRR5"/>
<feature type="transmembrane region" description="Helical" evidence="6">
    <location>
        <begin position="286"/>
        <end position="304"/>
    </location>
</feature>
<dbReference type="EMBL" id="UOYO01000010">
    <property type="protein sequence ID" value="VAY86395.1"/>
    <property type="molecule type" value="Genomic_DNA"/>
</dbReference>
<dbReference type="GO" id="GO:0015920">
    <property type="term" value="P:lipopolysaccharide transport"/>
    <property type="evidence" value="ECO:0007669"/>
    <property type="project" value="TreeGrafter"/>
</dbReference>
<comment type="subcellular location">
    <subcellularLocation>
        <location evidence="1">Cell membrane</location>
        <topology evidence="1">Multi-pass membrane protein</topology>
    </subcellularLocation>
</comment>
<feature type="transmembrane region" description="Helical" evidence="6">
    <location>
        <begin position="310"/>
        <end position="329"/>
    </location>
</feature>
<evidence type="ECO:0000256" key="1">
    <source>
        <dbReference type="ARBA" id="ARBA00004651"/>
    </source>
</evidence>
<dbReference type="Pfam" id="PF03739">
    <property type="entry name" value="LptF_LptG"/>
    <property type="match status" value="1"/>
</dbReference>
<evidence type="ECO:0000256" key="2">
    <source>
        <dbReference type="ARBA" id="ARBA00022475"/>
    </source>
</evidence>
<name>A0A3B1DRR5_9ZZZZ</name>
<evidence type="ECO:0000256" key="3">
    <source>
        <dbReference type="ARBA" id="ARBA00022692"/>
    </source>
</evidence>
<keyword evidence="4 6" id="KW-1133">Transmembrane helix</keyword>
<dbReference type="PANTHER" id="PTHR33529">
    <property type="entry name" value="SLR0882 PROTEIN-RELATED"/>
    <property type="match status" value="1"/>
</dbReference>
<keyword evidence="3 6" id="KW-0812">Transmembrane</keyword>
<evidence type="ECO:0000256" key="5">
    <source>
        <dbReference type="ARBA" id="ARBA00023136"/>
    </source>
</evidence>
<accession>A0A3B1DRR5</accession>
<keyword evidence="2" id="KW-1003">Cell membrane</keyword>
<evidence type="ECO:0000256" key="4">
    <source>
        <dbReference type="ARBA" id="ARBA00022989"/>
    </source>
</evidence>